<dbReference type="RefSeq" id="WP_188971752.1">
    <property type="nucleotide sequence ID" value="NZ_BMKW01000014.1"/>
</dbReference>
<dbReference type="EMBL" id="BMKW01000014">
    <property type="protein sequence ID" value="GGJ35343.1"/>
    <property type="molecule type" value="Genomic_DNA"/>
</dbReference>
<keyword evidence="2" id="KW-0285">Flavoprotein</keyword>
<dbReference type="PANTHER" id="PTHR43004">
    <property type="entry name" value="TRK SYSTEM POTASSIUM UPTAKE PROTEIN"/>
    <property type="match status" value="1"/>
</dbReference>
<dbReference type="InterPro" id="IPR002938">
    <property type="entry name" value="FAD-bd"/>
</dbReference>
<dbReference type="PRINTS" id="PR00420">
    <property type="entry name" value="RNGMNOXGNASE"/>
</dbReference>
<dbReference type="Gene3D" id="3.30.9.10">
    <property type="entry name" value="D-Amino Acid Oxidase, subunit A, domain 2"/>
    <property type="match status" value="1"/>
</dbReference>
<evidence type="ECO:0000256" key="2">
    <source>
        <dbReference type="ARBA" id="ARBA00022630"/>
    </source>
</evidence>
<dbReference type="InterPro" id="IPR036188">
    <property type="entry name" value="FAD/NAD-bd_sf"/>
</dbReference>
<dbReference type="PANTHER" id="PTHR43004:SF19">
    <property type="entry name" value="BINDING MONOOXYGENASE, PUTATIVE (JCVI)-RELATED"/>
    <property type="match status" value="1"/>
</dbReference>
<comment type="caution">
    <text evidence="5">The sequence shown here is derived from an EMBL/GenBank/DDBJ whole genome shotgun (WGS) entry which is preliminary data.</text>
</comment>
<reference evidence="5" key="1">
    <citation type="journal article" date="2014" name="Int. J. Syst. Evol. Microbiol.">
        <title>Complete genome sequence of Corynebacterium casei LMG S-19264T (=DSM 44701T), isolated from a smear-ripened cheese.</title>
        <authorList>
            <consortium name="US DOE Joint Genome Institute (JGI-PGF)"/>
            <person name="Walter F."/>
            <person name="Albersmeier A."/>
            <person name="Kalinowski J."/>
            <person name="Ruckert C."/>
        </authorList>
    </citation>
    <scope>NUCLEOTIDE SEQUENCE</scope>
    <source>
        <strain evidence="5">CGMCC 1.3617</strain>
    </source>
</reference>
<comment type="cofactor">
    <cofactor evidence="1">
        <name>FAD</name>
        <dbReference type="ChEBI" id="CHEBI:57692"/>
    </cofactor>
</comment>
<accession>A0A917L0A1</accession>
<keyword evidence="6" id="KW-1185">Reference proteome</keyword>
<keyword evidence="3" id="KW-0274">FAD</keyword>
<name>A0A917L0A1_9PROT</name>
<organism evidence="5 6">
    <name type="scientific">Neoroseomonas lacus</name>
    <dbReference type="NCBI Taxonomy" id="287609"/>
    <lineage>
        <taxon>Bacteria</taxon>
        <taxon>Pseudomonadati</taxon>
        <taxon>Pseudomonadota</taxon>
        <taxon>Alphaproteobacteria</taxon>
        <taxon>Acetobacterales</taxon>
        <taxon>Acetobacteraceae</taxon>
        <taxon>Neoroseomonas</taxon>
    </lineage>
</organism>
<dbReference type="Pfam" id="PF01494">
    <property type="entry name" value="FAD_binding_3"/>
    <property type="match status" value="1"/>
</dbReference>
<gene>
    <name evidence="5" type="ORF">GCM10011320_48880</name>
</gene>
<evidence type="ECO:0000256" key="3">
    <source>
        <dbReference type="ARBA" id="ARBA00022827"/>
    </source>
</evidence>
<dbReference type="Proteomes" id="UP000661507">
    <property type="component" value="Unassembled WGS sequence"/>
</dbReference>
<protein>
    <submittedName>
        <fullName evidence="5">FAD-dependent oxidoreductase</fullName>
    </submittedName>
</protein>
<evidence type="ECO:0000259" key="4">
    <source>
        <dbReference type="Pfam" id="PF01494"/>
    </source>
</evidence>
<dbReference type="AlphaFoldDB" id="A0A917L0A1"/>
<proteinExistence type="predicted"/>
<reference evidence="5" key="2">
    <citation type="submission" date="2020-09" db="EMBL/GenBank/DDBJ databases">
        <authorList>
            <person name="Sun Q."/>
            <person name="Zhou Y."/>
        </authorList>
    </citation>
    <scope>NUCLEOTIDE SEQUENCE</scope>
    <source>
        <strain evidence="5">CGMCC 1.3617</strain>
    </source>
</reference>
<dbReference type="Gene3D" id="3.40.30.120">
    <property type="match status" value="1"/>
</dbReference>
<dbReference type="SUPFAM" id="SSF51905">
    <property type="entry name" value="FAD/NAD(P)-binding domain"/>
    <property type="match status" value="1"/>
</dbReference>
<feature type="domain" description="FAD-binding" evidence="4">
    <location>
        <begin position="9"/>
        <end position="362"/>
    </location>
</feature>
<evidence type="ECO:0000313" key="6">
    <source>
        <dbReference type="Proteomes" id="UP000661507"/>
    </source>
</evidence>
<dbReference type="Pfam" id="PF21274">
    <property type="entry name" value="Rng_hyd_C"/>
    <property type="match status" value="1"/>
</dbReference>
<sequence length="538" mass="57375">MSAALPSEIPILIAGGGTVGLTLSLLLSRFGVPSLLVERHPGTAMLPKARSINARSMEIFRQIGVEEDIRANSPEGFAGTTIWVESLAGKEIARRHSSRAQAASAAASSVRGALCSQDLLEPVLRRHAEEQPAGALRFNVELADFFIDADGVTAMLRDRVDGTPHIVRARYLVAADGARSPVRERLGLKRTGRPNIYDSVNIHCRADLRALVVHRPASLYYVEQPTLRGTFLTIDGGTRWGFLIHSLTQYGFTPETLTPDRCVAMIRQAAGLPDLAVEVLGISFWQASAMVTERFRVGSVFLAGDAAHETTPSGGFGMNIGIQDAQNLAWKLAAVLGGQAAPALLDSYEAERLPAAQLTVQATLDNMLSLGRTEKQDKAQLPRAQYLNELGLIFGILYDSAAVVPDGTPVPRIDDPVTQYVASARPGARAPHLSLERGGKEVSTIDLFGGGFVLLAGPQGEAWRAAAQAQQGIVPLALVLGQDVHDPGGGWTEAYGADPDGAVLVRPDGYVGWRCPALPKAPAAALRHALDRLLGREA</sequence>
<dbReference type="Gene3D" id="3.50.50.60">
    <property type="entry name" value="FAD/NAD(P)-binding domain"/>
    <property type="match status" value="1"/>
</dbReference>
<dbReference type="GO" id="GO:0016709">
    <property type="term" value="F:oxidoreductase activity, acting on paired donors, with incorporation or reduction of molecular oxygen, NAD(P)H as one donor, and incorporation of one atom of oxygen"/>
    <property type="evidence" value="ECO:0007669"/>
    <property type="project" value="UniProtKB-ARBA"/>
</dbReference>
<evidence type="ECO:0000256" key="1">
    <source>
        <dbReference type="ARBA" id="ARBA00001974"/>
    </source>
</evidence>
<dbReference type="GO" id="GO:0071949">
    <property type="term" value="F:FAD binding"/>
    <property type="evidence" value="ECO:0007669"/>
    <property type="project" value="InterPro"/>
</dbReference>
<evidence type="ECO:0000313" key="5">
    <source>
        <dbReference type="EMBL" id="GGJ35343.1"/>
    </source>
</evidence>
<dbReference type="InterPro" id="IPR050641">
    <property type="entry name" value="RIFMO-like"/>
</dbReference>